<dbReference type="Pfam" id="PF14149">
    <property type="entry name" value="YhfH"/>
    <property type="match status" value="1"/>
</dbReference>
<protein>
    <submittedName>
        <fullName evidence="1">YhfH family protein</fullName>
    </submittedName>
</protein>
<organism evidence="1 2">
    <name type="scientific">Perspicuibacillus lycopersici</name>
    <dbReference type="NCBI Taxonomy" id="1325689"/>
    <lineage>
        <taxon>Bacteria</taxon>
        <taxon>Bacillati</taxon>
        <taxon>Bacillota</taxon>
        <taxon>Bacilli</taxon>
        <taxon>Bacillales</taxon>
        <taxon>Bacillaceae</taxon>
        <taxon>Perspicuibacillus</taxon>
    </lineage>
</organism>
<keyword evidence="2" id="KW-1185">Reference proteome</keyword>
<dbReference type="RefSeq" id="WP_263071681.1">
    <property type="nucleotide sequence ID" value="NZ_JAOUSF010000001.1"/>
</dbReference>
<gene>
    <name evidence="1" type="ORF">OEV98_02815</name>
</gene>
<dbReference type="InterPro" id="IPR025432">
    <property type="entry name" value="YhfH-like"/>
</dbReference>
<proteinExistence type="predicted"/>
<sequence>MNISIVEFFENLPSKLCTNCGKEIEEQHECYGNICYSCIGIKDIHK</sequence>
<reference evidence="1" key="1">
    <citation type="submission" date="2022-10" db="EMBL/GenBank/DDBJ databases">
        <title>Description of Fervidibacillus gen. nov. in the family Fervidibacillaceae fam. nov. with two species, Fervidibacillus albus sp. nov., and Fervidibacillus halotolerans sp. nov., isolated from tidal flat sediments.</title>
        <authorList>
            <person name="Kwon K.K."/>
            <person name="Yang S.-H."/>
        </authorList>
    </citation>
    <scope>NUCLEOTIDE SEQUENCE</scope>
    <source>
        <strain evidence="1">JCM 19140</strain>
    </source>
</reference>
<name>A0AAE3IUX5_9BACI</name>
<dbReference type="AlphaFoldDB" id="A0AAE3IUX5"/>
<comment type="caution">
    <text evidence="1">The sequence shown here is derived from an EMBL/GenBank/DDBJ whole genome shotgun (WGS) entry which is preliminary data.</text>
</comment>
<dbReference type="Proteomes" id="UP001209318">
    <property type="component" value="Unassembled WGS sequence"/>
</dbReference>
<dbReference type="EMBL" id="JAOUSF010000001">
    <property type="protein sequence ID" value="MCU9612495.1"/>
    <property type="molecule type" value="Genomic_DNA"/>
</dbReference>
<evidence type="ECO:0000313" key="1">
    <source>
        <dbReference type="EMBL" id="MCU9612495.1"/>
    </source>
</evidence>
<accession>A0AAE3IUX5</accession>
<evidence type="ECO:0000313" key="2">
    <source>
        <dbReference type="Proteomes" id="UP001209318"/>
    </source>
</evidence>